<reference evidence="9" key="1">
    <citation type="submission" date="2021-08" db="EMBL/GenBank/DDBJ databases">
        <authorList>
            <person name="Misof B."/>
            <person name="Oliver O."/>
            <person name="Podsiadlowski L."/>
            <person name="Donath A."/>
            <person name="Peters R."/>
            <person name="Mayer C."/>
            <person name="Rust J."/>
            <person name="Gunkel S."/>
            <person name="Lesny P."/>
            <person name="Martin S."/>
            <person name="Oeyen J.P."/>
            <person name="Petersen M."/>
            <person name="Panagiotis P."/>
            <person name="Wilbrandt J."/>
            <person name="Tanja T."/>
        </authorList>
    </citation>
    <scope>NUCLEOTIDE SEQUENCE</scope>
    <source>
        <strain evidence="9">GBR_01_08_01A</strain>
        <tissue evidence="9">Thorax + abdomen</tissue>
    </source>
</reference>
<keyword evidence="6" id="KW-0326">Glycosidase</keyword>
<keyword evidence="4" id="KW-0081">Bacteriolytic enzyme</keyword>
<evidence type="ECO:0000256" key="1">
    <source>
        <dbReference type="ARBA" id="ARBA00000632"/>
    </source>
</evidence>
<dbReference type="EMBL" id="JAIFRP010000011">
    <property type="protein sequence ID" value="KAK2586776.1"/>
    <property type="molecule type" value="Genomic_DNA"/>
</dbReference>
<feature type="chain" id="PRO_5042202824" description="lysozyme" evidence="8">
    <location>
        <begin position="24"/>
        <end position="154"/>
    </location>
</feature>
<keyword evidence="5" id="KW-0378">Hydrolase</keyword>
<dbReference type="Pfam" id="PF05497">
    <property type="entry name" value="Destabilase"/>
    <property type="match status" value="1"/>
</dbReference>
<keyword evidence="3" id="KW-0929">Antimicrobial</keyword>
<keyword evidence="8" id="KW-0732">Signal</keyword>
<dbReference type="PANTHER" id="PTHR11195">
    <property type="entry name" value="DESTABILASE-RELATED"/>
    <property type="match status" value="1"/>
</dbReference>
<comment type="catalytic activity">
    <reaction evidence="1">
        <text>Hydrolysis of (1-&gt;4)-beta-linkages between N-acetylmuramic acid and N-acetyl-D-glucosamine residues in a peptidoglycan and between N-acetyl-D-glucosamine residues in chitodextrins.</text>
        <dbReference type="EC" id="3.2.1.17"/>
    </reaction>
</comment>
<feature type="disulfide bond" evidence="7">
    <location>
        <begin position="53"/>
        <end position="58"/>
    </location>
</feature>
<organism evidence="9 10">
    <name type="scientific">Odynerus spinipes</name>
    <dbReference type="NCBI Taxonomy" id="1348599"/>
    <lineage>
        <taxon>Eukaryota</taxon>
        <taxon>Metazoa</taxon>
        <taxon>Ecdysozoa</taxon>
        <taxon>Arthropoda</taxon>
        <taxon>Hexapoda</taxon>
        <taxon>Insecta</taxon>
        <taxon>Pterygota</taxon>
        <taxon>Neoptera</taxon>
        <taxon>Endopterygota</taxon>
        <taxon>Hymenoptera</taxon>
        <taxon>Apocrita</taxon>
        <taxon>Aculeata</taxon>
        <taxon>Vespoidea</taxon>
        <taxon>Vespidae</taxon>
        <taxon>Eumeninae</taxon>
        <taxon>Odynerus</taxon>
    </lineage>
</organism>
<evidence type="ECO:0000313" key="9">
    <source>
        <dbReference type="EMBL" id="KAK2586776.1"/>
    </source>
</evidence>
<keyword evidence="7" id="KW-1015">Disulfide bond</keyword>
<dbReference type="EC" id="3.2.1.17" evidence="2"/>
<reference evidence="9" key="2">
    <citation type="journal article" date="2023" name="Commun. Biol.">
        <title>Intrasexual cuticular hydrocarbon dimorphism in a wasp sheds light on hydrocarbon biosynthesis genes in Hymenoptera.</title>
        <authorList>
            <person name="Moris V.C."/>
            <person name="Podsiadlowski L."/>
            <person name="Martin S."/>
            <person name="Oeyen J.P."/>
            <person name="Donath A."/>
            <person name="Petersen M."/>
            <person name="Wilbrandt J."/>
            <person name="Misof B."/>
            <person name="Liedtke D."/>
            <person name="Thamm M."/>
            <person name="Scheiner R."/>
            <person name="Schmitt T."/>
            <person name="Niehuis O."/>
        </authorList>
    </citation>
    <scope>NUCLEOTIDE SEQUENCE</scope>
    <source>
        <strain evidence="9">GBR_01_08_01A</strain>
    </source>
</reference>
<feature type="disulfide bond" evidence="7">
    <location>
        <begin position="41"/>
        <end position="47"/>
    </location>
</feature>
<dbReference type="GO" id="GO:0003796">
    <property type="term" value="F:lysozyme activity"/>
    <property type="evidence" value="ECO:0007669"/>
    <property type="project" value="UniProtKB-EC"/>
</dbReference>
<evidence type="ECO:0000256" key="6">
    <source>
        <dbReference type="ARBA" id="ARBA00023295"/>
    </source>
</evidence>
<sequence length="154" mass="16694">MFQKMSTFVGVSLCVLTFAGIYAQETKSGISVSKVCLGCICEAASGCNTTLGCDGDVCGPFRITWAYWADAGKLTLNNEAPTNDGAYARCVNDPFCASRAVENYMNKFGQDCNRDGAVNCDDFVRIHRHGGNACSNPLDTKYENVYKVCMQTFG</sequence>
<gene>
    <name evidence="9" type="ORF">KPH14_011803</name>
</gene>
<feature type="signal peptide" evidence="8">
    <location>
        <begin position="1"/>
        <end position="23"/>
    </location>
</feature>
<evidence type="ECO:0000256" key="4">
    <source>
        <dbReference type="ARBA" id="ARBA00022638"/>
    </source>
</evidence>
<evidence type="ECO:0000256" key="7">
    <source>
        <dbReference type="PIRSR" id="PIRSR608597-3"/>
    </source>
</evidence>
<evidence type="ECO:0000313" key="10">
    <source>
        <dbReference type="Proteomes" id="UP001258017"/>
    </source>
</evidence>
<evidence type="ECO:0000256" key="8">
    <source>
        <dbReference type="SAM" id="SignalP"/>
    </source>
</evidence>
<dbReference type="GO" id="GO:0042742">
    <property type="term" value="P:defense response to bacterium"/>
    <property type="evidence" value="ECO:0007669"/>
    <property type="project" value="UniProtKB-KW"/>
</dbReference>
<dbReference type="CDD" id="cd16890">
    <property type="entry name" value="lyz_i"/>
    <property type="match status" value="1"/>
</dbReference>
<feature type="disulfide bond" evidence="7">
    <location>
        <begin position="90"/>
        <end position="96"/>
    </location>
</feature>
<protein>
    <recommendedName>
        <fullName evidence="2">lysozyme</fullName>
        <ecNumber evidence="2">3.2.1.17</ecNumber>
    </recommendedName>
</protein>
<dbReference type="Proteomes" id="UP001258017">
    <property type="component" value="Unassembled WGS sequence"/>
</dbReference>
<evidence type="ECO:0000256" key="2">
    <source>
        <dbReference type="ARBA" id="ARBA00012732"/>
    </source>
</evidence>
<dbReference type="AlphaFoldDB" id="A0AAD9RWY7"/>
<dbReference type="PROSITE" id="PS51909">
    <property type="entry name" value="LYSOZYME_I"/>
    <property type="match status" value="1"/>
</dbReference>
<dbReference type="Gene3D" id="1.10.530.10">
    <property type="match status" value="1"/>
</dbReference>
<feature type="disulfide bond" evidence="7">
    <location>
        <begin position="36"/>
        <end position="120"/>
    </location>
</feature>
<dbReference type="FunFam" id="1.10.530.10:FF:000019">
    <property type="entry name" value="lysozyme"/>
    <property type="match status" value="1"/>
</dbReference>
<dbReference type="PANTHER" id="PTHR11195:SF22">
    <property type="entry name" value="LYSOZYME"/>
    <property type="match status" value="1"/>
</dbReference>
<dbReference type="PROSITE" id="PS00018">
    <property type="entry name" value="EF_HAND_1"/>
    <property type="match status" value="1"/>
</dbReference>
<dbReference type="GO" id="GO:0031640">
    <property type="term" value="P:killing of cells of another organism"/>
    <property type="evidence" value="ECO:0007669"/>
    <property type="project" value="UniProtKB-KW"/>
</dbReference>
<keyword evidence="10" id="KW-1185">Reference proteome</keyword>
<proteinExistence type="predicted"/>
<accession>A0AAD9RWY7</accession>
<evidence type="ECO:0000256" key="3">
    <source>
        <dbReference type="ARBA" id="ARBA00022529"/>
    </source>
</evidence>
<dbReference type="InterPro" id="IPR018247">
    <property type="entry name" value="EF_Hand_1_Ca_BS"/>
</dbReference>
<name>A0AAD9RWY7_9HYME</name>
<evidence type="ECO:0000256" key="5">
    <source>
        <dbReference type="ARBA" id="ARBA00022801"/>
    </source>
</evidence>
<dbReference type="InterPro" id="IPR008597">
    <property type="entry name" value="Invert_lysozyme"/>
</dbReference>
<comment type="caution">
    <text evidence="9">The sequence shown here is derived from an EMBL/GenBank/DDBJ whole genome shotgun (WGS) entry which is preliminary data.</text>
</comment>